<evidence type="ECO:0000313" key="3">
    <source>
        <dbReference type="Proteomes" id="UP000199459"/>
    </source>
</evidence>
<gene>
    <name evidence="2" type="ORF">SAMN05216325_1403</name>
</gene>
<organism evidence="2 3">
    <name type="scientific">Nitrosomonas marina</name>
    <dbReference type="NCBI Taxonomy" id="917"/>
    <lineage>
        <taxon>Bacteria</taxon>
        <taxon>Pseudomonadati</taxon>
        <taxon>Pseudomonadota</taxon>
        <taxon>Betaproteobacteria</taxon>
        <taxon>Nitrosomonadales</taxon>
        <taxon>Nitrosomonadaceae</taxon>
        <taxon>Nitrosomonas</taxon>
    </lineage>
</organism>
<evidence type="ECO:0000313" key="2">
    <source>
        <dbReference type="EMBL" id="SEN71605.1"/>
    </source>
</evidence>
<protein>
    <submittedName>
        <fullName evidence="2">Uncharacterized protein</fullName>
    </submittedName>
</protein>
<keyword evidence="1" id="KW-0812">Transmembrane</keyword>
<sequence>MNHDSKSGNASVDLGITRKDSSRYLEITLAAMVIAAIAQGITGDWRLGFPCFITGFYWFATHDHDKKVVTSLAVYAFITMILIFYFEKAPEHKIDCSEADDYFCCLRDNKINTTVYNIMVVTWFFGMFVVYMNQQHRRSIRR</sequence>
<reference evidence="2 3" key="1">
    <citation type="submission" date="2016-10" db="EMBL/GenBank/DDBJ databases">
        <authorList>
            <person name="de Groot N.N."/>
        </authorList>
    </citation>
    <scope>NUCLEOTIDE SEQUENCE [LARGE SCALE GENOMIC DNA]</scope>
    <source>
        <strain evidence="2 3">Nm22</strain>
    </source>
</reference>
<dbReference type="AlphaFoldDB" id="A0A1H8ITY6"/>
<evidence type="ECO:0000256" key="1">
    <source>
        <dbReference type="SAM" id="Phobius"/>
    </source>
</evidence>
<name>A0A1H8ITY6_9PROT</name>
<feature type="transmembrane region" description="Helical" evidence="1">
    <location>
        <begin position="21"/>
        <end position="39"/>
    </location>
</feature>
<dbReference type="RefSeq" id="WP_143056977.1">
    <property type="nucleotide sequence ID" value="NZ_FOCP01000040.1"/>
</dbReference>
<feature type="transmembrane region" description="Helical" evidence="1">
    <location>
        <begin position="115"/>
        <end position="132"/>
    </location>
</feature>
<proteinExistence type="predicted"/>
<feature type="transmembrane region" description="Helical" evidence="1">
    <location>
        <begin position="68"/>
        <end position="86"/>
    </location>
</feature>
<keyword evidence="1" id="KW-1133">Transmembrane helix</keyword>
<dbReference type="Proteomes" id="UP000199459">
    <property type="component" value="Unassembled WGS sequence"/>
</dbReference>
<dbReference type="EMBL" id="FOCP01000040">
    <property type="protein sequence ID" value="SEN71605.1"/>
    <property type="molecule type" value="Genomic_DNA"/>
</dbReference>
<keyword evidence="1" id="KW-0472">Membrane</keyword>
<accession>A0A1H8ITY6</accession>